<reference evidence="2 3" key="1">
    <citation type="submission" date="2019-12" db="EMBL/GenBank/DDBJ databases">
        <title>Enteriobacteria Tanzani isolates_10432.</title>
        <authorList>
            <person name="Subbiah M."/>
            <person name="Call D."/>
        </authorList>
    </citation>
    <scope>NUCLEOTIDE SEQUENCE [LARGE SCALE GENOMIC DNA]</scope>
    <source>
        <strain evidence="2 3">10432wF6</strain>
    </source>
</reference>
<proteinExistence type="inferred from homology"/>
<dbReference type="Gene3D" id="3.30.160.130">
    <property type="entry name" value="ykff protein like domains"/>
    <property type="match status" value="1"/>
</dbReference>
<comment type="similarity">
    <text evidence="1">Belongs to the UPF0401 family.</text>
</comment>
<evidence type="ECO:0000256" key="1">
    <source>
        <dbReference type="ARBA" id="ARBA00007059"/>
    </source>
</evidence>
<dbReference type="AlphaFoldDB" id="A0A6L7A0R3"/>
<gene>
    <name evidence="2" type="ORF">GQM04_18425</name>
</gene>
<evidence type="ECO:0000313" key="2">
    <source>
        <dbReference type="EMBL" id="MWL47452.1"/>
    </source>
</evidence>
<organism evidence="2 3">
    <name type="scientific">Escherichia coli</name>
    <dbReference type="NCBI Taxonomy" id="562"/>
    <lineage>
        <taxon>Bacteria</taxon>
        <taxon>Pseudomonadati</taxon>
        <taxon>Pseudomonadota</taxon>
        <taxon>Gammaproteobacteria</taxon>
        <taxon>Enterobacterales</taxon>
        <taxon>Enterobacteriaceae</taxon>
        <taxon>Escherichia</taxon>
    </lineage>
</organism>
<evidence type="ECO:0000313" key="3">
    <source>
        <dbReference type="Proteomes" id="UP000487258"/>
    </source>
</evidence>
<dbReference type="EMBL" id="WTMY01000218">
    <property type="protein sequence ID" value="MWL47452.1"/>
    <property type="molecule type" value="Genomic_DNA"/>
</dbReference>
<dbReference type="Proteomes" id="UP000487258">
    <property type="component" value="Unassembled WGS sequence"/>
</dbReference>
<accession>A0A6L7A0R3</accession>
<sequence length="123" mass="14093">MLQPLSQRVAEAFYLSGETRYAGYTGYVLDEGSFSYGQAVAVITAYRNVFIQDDPGMHFRWVIHNAEGQRRWRCRNSDPDAGKQLNPYLASEGLPDNKRHSFHPSGRVFSGRRGFFIYYTSKS</sequence>
<dbReference type="Pfam" id="PF06006">
    <property type="entry name" value="DUF905"/>
    <property type="match status" value="1"/>
</dbReference>
<dbReference type="InterPro" id="IPR009253">
    <property type="entry name" value="DUF905"/>
</dbReference>
<dbReference type="InterPro" id="IPR038612">
    <property type="entry name" value="YkfF-like_sf"/>
</dbReference>
<dbReference type="SUPFAM" id="SSF54786">
    <property type="entry name" value="YcfA/nrd intein domain"/>
    <property type="match status" value="1"/>
</dbReference>
<name>A0A6L7A0R3_ECOLX</name>
<protein>
    <submittedName>
        <fullName evidence="2">DUF905 domain-containing protein</fullName>
    </submittedName>
</protein>
<comment type="caution">
    <text evidence="2">The sequence shown here is derived from an EMBL/GenBank/DDBJ whole genome shotgun (WGS) entry which is preliminary data.</text>
</comment>